<accession>A0ABP6ISK3</accession>
<dbReference type="SUPFAM" id="SSF48179">
    <property type="entry name" value="6-phosphogluconate dehydrogenase C-terminal domain-like"/>
    <property type="match status" value="1"/>
</dbReference>
<reference evidence="3" key="1">
    <citation type="journal article" date="2019" name="Int. J. Syst. Evol. Microbiol.">
        <title>The Global Catalogue of Microorganisms (GCM) 10K type strain sequencing project: providing services to taxonomists for standard genome sequencing and annotation.</title>
        <authorList>
            <consortium name="The Broad Institute Genomics Platform"/>
            <consortium name="The Broad Institute Genome Sequencing Center for Infectious Disease"/>
            <person name="Wu L."/>
            <person name="Ma J."/>
        </authorList>
    </citation>
    <scope>NUCLEOTIDE SEQUENCE [LARGE SCALE GENOMIC DNA]</scope>
    <source>
        <strain evidence="3">JCM 4087</strain>
    </source>
</reference>
<sequence length="47" mass="4956">MVMDADAHDRAVALVSHTPQLVSSMVAARLEDADETAVRCADRASAT</sequence>
<evidence type="ECO:0000259" key="1">
    <source>
        <dbReference type="Pfam" id="PF20463"/>
    </source>
</evidence>
<dbReference type="Proteomes" id="UP001501102">
    <property type="component" value="Unassembled WGS sequence"/>
</dbReference>
<dbReference type="InterPro" id="IPR008927">
    <property type="entry name" value="6-PGluconate_DH-like_C_sf"/>
</dbReference>
<dbReference type="Gene3D" id="1.10.3660.10">
    <property type="entry name" value="6-phosphogluconate dehydrogenase C-terminal like domain"/>
    <property type="match status" value="1"/>
</dbReference>
<dbReference type="EMBL" id="BAAAXZ010000002">
    <property type="protein sequence ID" value="GAA2908111.1"/>
    <property type="molecule type" value="Genomic_DNA"/>
</dbReference>
<dbReference type="InterPro" id="IPR046825">
    <property type="entry name" value="PDH_C"/>
</dbReference>
<protein>
    <recommendedName>
        <fullName evidence="1">Prephenate dehydrogenase dimerization domain-containing protein</fullName>
    </recommendedName>
</protein>
<name>A0ABP6ISK3_STRTU</name>
<keyword evidence="3" id="KW-1185">Reference proteome</keyword>
<gene>
    <name evidence="2" type="ORF">GCM10020221_00250</name>
</gene>
<organism evidence="2 3">
    <name type="scientific">Streptomyces thioluteus</name>
    <dbReference type="NCBI Taxonomy" id="66431"/>
    <lineage>
        <taxon>Bacteria</taxon>
        <taxon>Bacillati</taxon>
        <taxon>Actinomycetota</taxon>
        <taxon>Actinomycetes</taxon>
        <taxon>Kitasatosporales</taxon>
        <taxon>Streptomycetaceae</taxon>
        <taxon>Streptomyces</taxon>
    </lineage>
</organism>
<comment type="caution">
    <text evidence="2">The sequence shown here is derived from an EMBL/GenBank/DDBJ whole genome shotgun (WGS) entry which is preliminary data.</text>
</comment>
<feature type="domain" description="Prephenate dehydrogenase dimerization" evidence="1">
    <location>
        <begin position="5"/>
        <end position="36"/>
    </location>
</feature>
<proteinExistence type="predicted"/>
<evidence type="ECO:0000313" key="2">
    <source>
        <dbReference type="EMBL" id="GAA2908111.1"/>
    </source>
</evidence>
<dbReference type="Pfam" id="PF20463">
    <property type="entry name" value="PDH_C"/>
    <property type="match status" value="1"/>
</dbReference>
<evidence type="ECO:0000313" key="3">
    <source>
        <dbReference type="Proteomes" id="UP001501102"/>
    </source>
</evidence>